<dbReference type="Pfam" id="PF03997">
    <property type="entry name" value="VPS28"/>
    <property type="match status" value="1"/>
</dbReference>
<comment type="function">
    <text evidence="5">Component of the ESCRT-I complex, a regulator of vesicular trafficking process.</text>
</comment>
<protein>
    <recommendedName>
        <fullName evidence="7">Vacuolar protein sorting-associated protein 28 homolog</fullName>
    </recommendedName>
</protein>
<sequence length="207" mass="23806">MASVDPELLQEVRLYENSAEREQTDNLSELYAVINSLECLEKLFSRDFISPREYTTECSKLLGQFKVALKFVQGTDINEFVRKYRINCPAALERIKEDRPITVRDDKGNAYKCIAATVELFITILDHLKLDIRAVDELHPSLSELYATINSMSSLPDNFDAKIKVKSWFDKLNGMAAHEEISAETARQMVFEMETAYNSFNRFLQNS</sequence>
<feature type="domain" description="VPS28 N-terminal" evidence="10">
    <location>
        <begin position="1"/>
        <end position="105"/>
    </location>
</feature>
<dbReference type="PROSITE" id="PS51313">
    <property type="entry name" value="VPS28_N"/>
    <property type="match status" value="1"/>
</dbReference>
<dbReference type="PIRSF" id="PIRSF017535">
    <property type="entry name" value="VPS28"/>
    <property type="match status" value="1"/>
</dbReference>
<evidence type="ECO:0000256" key="1">
    <source>
        <dbReference type="ARBA" id="ARBA00004177"/>
    </source>
</evidence>
<dbReference type="GO" id="GO:0000813">
    <property type="term" value="C:ESCRT I complex"/>
    <property type="evidence" value="ECO:0007669"/>
    <property type="project" value="UniProtKB-UniRule"/>
</dbReference>
<dbReference type="GO" id="GO:0044877">
    <property type="term" value="F:protein-containing complex binding"/>
    <property type="evidence" value="ECO:0007669"/>
    <property type="project" value="TreeGrafter"/>
</dbReference>
<evidence type="ECO:0000313" key="12">
    <source>
        <dbReference type="WBParaSite" id="L893_g5135.t1"/>
    </source>
</evidence>
<dbReference type="PANTHER" id="PTHR12937:SF0">
    <property type="entry name" value="VACUOLAR PROTEIN SORTING-ASSOCIATED PROTEIN 28 HOMOLOG"/>
    <property type="match status" value="1"/>
</dbReference>
<reference evidence="12" key="1">
    <citation type="submission" date="2016-11" db="UniProtKB">
        <authorList>
            <consortium name="WormBaseParasite"/>
        </authorList>
    </citation>
    <scope>IDENTIFICATION</scope>
</reference>
<keyword evidence="4 7" id="KW-0653">Protein transport</keyword>
<dbReference type="GO" id="GO:0043328">
    <property type="term" value="P:protein transport to vacuole involved in ubiquitin-dependent protein catabolic process via the multivesicular body sorting pathway"/>
    <property type="evidence" value="ECO:0007669"/>
    <property type="project" value="TreeGrafter"/>
</dbReference>
<keyword evidence="3 7" id="KW-0967">Endosome</keyword>
<evidence type="ECO:0000256" key="8">
    <source>
        <dbReference type="PROSITE-ProRule" id="PRU00642"/>
    </source>
</evidence>
<evidence type="ECO:0000313" key="11">
    <source>
        <dbReference type="Proteomes" id="UP000095287"/>
    </source>
</evidence>
<keyword evidence="11" id="KW-1185">Reference proteome</keyword>
<evidence type="ECO:0000256" key="4">
    <source>
        <dbReference type="ARBA" id="ARBA00022927"/>
    </source>
</evidence>
<dbReference type="InterPro" id="IPR037206">
    <property type="entry name" value="VPS28_C_sf"/>
</dbReference>
<comment type="function">
    <text evidence="7">Component of the ESCRT-I complex (endosomal sorting complex required for transport I), a regulator of vesicular trafficking process.</text>
</comment>
<evidence type="ECO:0000256" key="6">
    <source>
        <dbReference type="ARBA" id="ARBA00066174"/>
    </source>
</evidence>
<dbReference type="PANTHER" id="PTHR12937">
    <property type="entry name" value="VACUOLAR PROTEIN SORTING 28, ISOFORM 2 VPS28"/>
    <property type="match status" value="1"/>
</dbReference>
<accession>A0A1I8AFN3</accession>
<dbReference type="FunFam" id="1.20.120.1130:FF:000001">
    <property type="entry name" value="Vacuolar protein sorting-associated protein 28 homolog"/>
    <property type="match status" value="1"/>
</dbReference>
<evidence type="ECO:0000256" key="7">
    <source>
        <dbReference type="PIRNR" id="PIRNR017535"/>
    </source>
</evidence>
<comment type="subunit">
    <text evidence="6">Component of the ESCRT-I complex (endosomal sorting complex required for transport I).</text>
</comment>
<evidence type="ECO:0000259" key="9">
    <source>
        <dbReference type="PROSITE" id="PS51310"/>
    </source>
</evidence>
<evidence type="ECO:0000256" key="3">
    <source>
        <dbReference type="ARBA" id="ARBA00022753"/>
    </source>
</evidence>
<dbReference type="Proteomes" id="UP000095287">
    <property type="component" value="Unplaced"/>
</dbReference>
<dbReference type="WBParaSite" id="L893_g5135.t1">
    <property type="protein sequence ID" value="L893_g5135.t1"/>
    <property type="gene ID" value="L893_g5135"/>
</dbReference>
<dbReference type="InterPro" id="IPR007143">
    <property type="entry name" value="Vps28"/>
</dbReference>
<proteinExistence type="inferred from homology"/>
<dbReference type="AlphaFoldDB" id="A0A1I8AFN3"/>
<evidence type="ECO:0000256" key="5">
    <source>
        <dbReference type="ARBA" id="ARBA00056039"/>
    </source>
</evidence>
<feature type="domain" description="VPS28 C-terminal" evidence="9">
    <location>
        <begin position="109"/>
        <end position="205"/>
    </location>
</feature>
<dbReference type="Gene3D" id="1.20.120.1130">
    <property type="match status" value="1"/>
</dbReference>
<dbReference type="PROSITE" id="PS51310">
    <property type="entry name" value="VPS28_C"/>
    <property type="match status" value="1"/>
</dbReference>
<organism evidence="11 12">
    <name type="scientific">Steinernema glaseri</name>
    <dbReference type="NCBI Taxonomy" id="37863"/>
    <lineage>
        <taxon>Eukaryota</taxon>
        <taxon>Metazoa</taxon>
        <taxon>Ecdysozoa</taxon>
        <taxon>Nematoda</taxon>
        <taxon>Chromadorea</taxon>
        <taxon>Rhabditida</taxon>
        <taxon>Tylenchina</taxon>
        <taxon>Panagrolaimomorpha</taxon>
        <taxon>Strongyloidoidea</taxon>
        <taxon>Steinernematidae</taxon>
        <taxon>Steinernema</taxon>
    </lineage>
</organism>
<dbReference type="SUPFAM" id="SSF140427">
    <property type="entry name" value="VPS28 C-terminal domain-like"/>
    <property type="match status" value="1"/>
</dbReference>
<dbReference type="InterPro" id="IPR017899">
    <property type="entry name" value="VPS28_C"/>
</dbReference>
<comment type="subcellular location">
    <subcellularLocation>
        <location evidence="1">Endosome</location>
    </subcellularLocation>
</comment>
<keyword evidence="2 7" id="KW-0813">Transport</keyword>
<evidence type="ECO:0000256" key="2">
    <source>
        <dbReference type="ARBA" id="ARBA00022448"/>
    </source>
</evidence>
<name>A0A1I8AFN3_9BILA</name>
<dbReference type="Gene3D" id="1.20.1440.200">
    <property type="match status" value="1"/>
</dbReference>
<dbReference type="InterPro" id="IPR037202">
    <property type="entry name" value="ESCRT_assembly_dom"/>
</dbReference>
<dbReference type="InterPro" id="IPR017898">
    <property type="entry name" value="VPS28_N"/>
</dbReference>
<evidence type="ECO:0000259" key="10">
    <source>
        <dbReference type="PROSITE" id="PS51313"/>
    </source>
</evidence>
<dbReference type="InterPro" id="IPR038358">
    <property type="entry name" value="VPS28_N_sf"/>
</dbReference>
<dbReference type="SUPFAM" id="SSF140111">
    <property type="entry name" value="Endosomal sorting complex assembly domain"/>
    <property type="match status" value="1"/>
</dbReference>
<comment type="similarity">
    <text evidence="7 8">Belongs to the VPS28 family.</text>
</comment>